<evidence type="ECO:0000256" key="4">
    <source>
        <dbReference type="ARBA" id="ARBA00016244"/>
    </source>
</evidence>
<dbReference type="PATRIC" id="fig|1195236.3.peg.1888"/>
<evidence type="ECO:0000259" key="7">
    <source>
        <dbReference type="PROSITE" id="PS50234"/>
    </source>
</evidence>
<sequence length="710" mass="77265">MAVGFSSYDIARSGLYVSERGLAVTGHNLSNVDTVGYTRQQAMIETSHYITDYGKNGKMFQYGLGADIQETRQIRHTFLDNIYRQENTSLGYWETRSKTFQDVEAILNDPMGDGLQEVMNQFWDSWQELTKTPESLTTRALVRQRGQALTYYFNHIGTQLDKLQADLNSEIKVRVDEVNDITGQLAKLNYKIATEEIGGDAANDYRDQRNVLLDRLSKLCDADVLEMQDGQVDVTLGGYYLVSKGTSTNLYVEANPKHGEYFYPMLQGTNTEVNIKGGILKGLLESRGEVPGIKGSYENGTPKEKVDITFAIDTSYGSGTGADEYLSKLRDTIDEYVAGLKNSGVDFNIRFVSMGAGSTVFNGAVYDRDNIDAFINDTAGLDALCSEAGDTDASFGALISTLEGLNAGGSFREDAAKATFVLTNESVDGNDGTPAEAADYINRLNAIGMRTSVVTGKDYFSSGVGNTTSGKSEMGWNTIAAGTGGTVFDIGAENFNNVVEFVNADTRRAVNANSGNIPISKNIVSDVKIKLNAMLSGLCKEINYLQKSGFTLDGQPGVNFFEPIDDLFPIQMGNIKLSDALLSDNGLNNIVTSDDKDAKGGNSIARLIANLRDQDIMTDVTGVVSIDEYYRAVILDIGNGGSEALKTAENQTTIVQSVDQQRSSISGVSMDEEMANMMKFKFAYDASSRVLNIIDSMVENVIMSMGKVGR</sequence>
<evidence type="ECO:0000313" key="8">
    <source>
        <dbReference type="EMBL" id="EMS72405.1"/>
    </source>
</evidence>
<name>S0FJS1_RUMCE</name>
<dbReference type="GO" id="GO:0005576">
    <property type="term" value="C:extracellular region"/>
    <property type="evidence" value="ECO:0007669"/>
    <property type="project" value="UniProtKB-SubCell"/>
</dbReference>
<dbReference type="InterPro" id="IPR010930">
    <property type="entry name" value="Flg_bb/hook_C_dom"/>
</dbReference>
<dbReference type="PROSITE" id="PS50234">
    <property type="entry name" value="VWFA"/>
    <property type="match status" value="1"/>
</dbReference>
<dbReference type="SUPFAM" id="SSF64518">
    <property type="entry name" value="Phase 1 flagellin"/>
    <property type="match status" value="1"/>
</dbReference>
<keyword evidence="6" id="KW-0975">Bacterial flagellum</keyword>
<dbReference type="InterPro" id="IPR053927">
    <property type="entry name" value="FlgK_helical"/>
</dbReference>
<gene>
    <name evidence="8" type="ORF">CTER_1561</name>
</gene>
<keyword evidence="8" id="KW-0969">Cilium</keyword>
<dbReference type="PANTHER" id="PTHR30033:SF1">
    <property type="entry name" value="FLAGELLAR HOOK-ASSOCIATED PROTEIN 1"/>
    <property type="match status" value="1"/>
</dbReference>
<dbReference type="GO" id="GO:0005198">
    <property type="term" value="F:structural molecule activity"/>
    <property type="evidence" value="ECO:0007669"/>
    <property type="project" value="InterPro"/>
</dbReference>
<organism evidence="8 9">
    <name type="scientific">Ruminiclostridium cellobioparum subsp. termitidis CT1112</name>
    <dbReference type="NCBI Taxonomy" id="1195236"/>
    <lineage>
        <taxon>Bacteria</taxon>
        <taxon>Bacillati</taxon>
        <taxon>Bacillota</taxon>
        <taxon>Clostridia</taxon>
        <taxon>Eubacteriales</taxon>
        <taxon>Oscillospiraceae</taxon>
        <taxon>Ruminiclostridium</taxon>
    </lineage>
</organism>
<evidence type="ECO:0000256" key="6">
    <source>
        <dbReference type="ARBA" id="ARBA00023143"/>
    </source>
</evidence>
<proteinExistence type="inferred from homology"/>
<dbReference type="AlphaFoldDB" id="S0FJS1"/>
<feature type="domain" description="VWFA" evidence="7">
    <location>
        <begin position="307"/>
        <end position="527"/>
    </location>
</feature>
<dbReference type="NCBIfam" id="TIGR02492">
    <property type="entry name" value="flgK_ends"/>
    <property type="match status" value="1"/>
</dbReference>
<dbReference type="STRING" id="1195236.CTER_1561"/>
<keyword evidence="8" id="KW-0282">Flagellum</keyword>
<dbReference type="RefSeq" id="WP_004625116.1">
    <property type="nucleotide sequence ID" value="NZ_AORV01000027.1"/>
</dbReference>
<dbReference type="GO" id="GO:0044780">
    <property type="term" value="P:bacterial-type flagellum assembly"/>
    <property type="evidence" value="ECO:0007669"/>
    <property type="project" value="InterPro"/>
</dbReference>
<keyword evidence="8" id="KW-0966">Cell projection</keyword>
<dbReference type="Pfam" id="PF06429">
    <property type="entry name" value="Flg_bbr_C"/>
    <property type="match status" value="1"/>
</dbReference>
<evidence type="ECO:0000313" key="9">
    <source>
        <dbReference type="Proteomes" id="UP000014155"/>
    </source>
</evidence>
<evidence type="ECO:0000256" key="3">
    <source>
        <dbReference type="ARBA" id="ARBA00009677"/>
    </source>
</evidence>
<dbReference type="eggNOG" id="COG1256">
    <property type="taxonomic scope" value="Bacteria"/>
</dbReference>
<evidence type="ECO:0000256" key="1">
    <source>
        <dbReference type="ARBA" id="ARBA00004365"/>
    </source>
</evidence>
<dbReference type="Proteomes" id="UP000014155">
    <property type="component" value="Unassembled WGS sequence"/>
</dbReference>
<dbReference type="InterPro" id="IPR002035">
    <property type="entry name" value="VWF_A"/>
</dbReference>
<keyword evidence="5" id="KW-0964">Secreted</keyword>
<keyword evidence="9" id="KW-1185">Reference proteome</keyword>
<reference evidence="8 9" key="1">
    <citation type="journal article" date="2013" name="Genome Announc.">
        <title>Draft Genome Sequence of the Cellulolytic, Mesophilic, Anaerobic Bacterium Clostridium termitidis Strain CT1112 (DSM 5398).</title>
        <authorList>
            <person name="Lal S."/>
            <person name="Ramachandran U."/>
            <person name="Zhang X."/>
            <person name="Munir R."/>
            <person name="Sparling R."/>
            <person name="Levin D.B."/>
        </authorList>
    </citation>
    <scope>NUCLEOTIDE SEQUENCE [LARGE SCALE GENOMIC DNA]</scope>
    <source>
        <strain evidence="8 9">CT1112</strain>
    </source>
</reference>
<dbReference type="Pfam" id="PF22638">
    <property type="entry name" value="FlgK_D1"/>
    <property type="match status" value="1"/>
</dbReference>
<accession>S0FJS1</accession>
<dbReference type="GO" id="GO:0009424">
    <property type="term" value="C:bacterial-type flagellum hook"/>
    <property type="evidence" value="ECO:0007669"/>
    <property type="project" value="InterPro"/>
</dbReference>
<dbReference type="EMBL" id="AORV01000027">
    <property type="protein sequence ID" value="EMS72405.1"/>
    <property type="molecule type" value="Genomic_DNA"/>
</dbReference>
<evidence type="ECO:0000256" key="5">
    <source>
        <dbReference type="ARBA" id="ARBA00022525"/>
    </source>
</evidence>
<comment type="caution">
    <text evidence="8">The sequence shown here is derived from an EMBL/GenBank/DDBJ whole genome shotgun (WGS) entry which is preliminary data.</text>
</comment>
<dbReference type="PANTHER" id="PTHR30033">
    <property type="entry name" value="FLAGELLAR HOOK-ASSOCIATED PROTEIN 1"/>
    <property type="match status" value="1"/>
</dbReference>
<dbReference type="InterPro" id="IPR002371">
    <property type="entry name" value="FlgK"/>
</dbReference>
<comment type="similarity">
    <text evidence="3">Belongs to the flagella basal body rod proteins family.</text>
</comment>
<protein>
    <recommendedName>
        <fullName evidence="4">Flagellar hook-associated protein 1</fullName>
    </recommendedName>
</protein>
<comment type="subcellular location">
    <subcellularLocation>
        <location evidence="1">Bacterial flagellum</location>
    </subcellularLocation>
    <subcellularLocation>
        <location evidence="2">Secreted</location>
    </subcellularLocation>
</comment>
<evidence type="ECO:0000256" key="2">
    <source>
        <dbReference type="ARBA" id="ARBA00004613"/>
    </source>
</evidence>